<reference evidence="3 4" key="1">
    <citation type="submission" date="2019-06" db="EMBL/GenBank/DDBJ databases">
        <title>Genome organization and adaptive potential of archetypical organophosphate degarding Sphingobium fuliginis ATCC 27551.</title>
        <authorList>
            <person name="Sarwar A."/>
            <person name="Parthasarathy S."/>
            <person name="Singh C."/>
            <person name="Siddavattam D."/>
        </authorList>
    </citation>
    <scope>NUCLEOTIDE SEQUENCE [LARGE SCALE GENOMIC DNA]</scope>
    <source>
        <strain evidence="3 4">ATCC 27551</strain>
    </source>
</reference>
<sequence length="109" mass="11999">MPKMNERERLADLEARERKLAQEVLDARRALRGRYASMIEDVPVEQLSERAFRDILGHAIRIGGDRAMEALRAIDATEPGNKPTVKPTQRVVPAASTAEPRAAGQGQPG</sequence>
<proteinExistence type="predicted"/>
<evidence type="ECO:0000313" key="4">
    <source>
        <dbReference type="Proteomes" id="UP000311469"/>
    </source>
</evidence>
<keyword evidence="1" id="KW-0175">Coiled coil</keyword>
<name>A0A5B8CF59_SPHSA</name>
<evidence type="ECO:0000256" key="2">
    <source>
        <dbReference type="SAM" id="MobiDB-lite"/>
    </source>
</evidence>
<dbReference type="AlphaFoldDB" id="A0A5B8CF59"/>
<accession>A0A5B8CF59</accession>
<feature type="region of interest" description="Disordered" evidence="2">
    <location>
        <begin position="76"/>
        <end position="109"/>
    </location>
</feature>
<dbReference type="KEGG" id="sufl:FIL70_06335"/>
<dbReference type="RefSeq" id="WP_061934575.1">
    <property type="nucleotide sequence ID" value="NZ_CP041016.1"/>
</dbReference>
<gene>
    <name evidence="3" type="ORF">FIL70_06335</name>
</gene>
<evidence type="ECO:0000313" key="3">
    <source>
        <dbReference type="EMBL" id="QDC36896.1"/>
    </source>
</evidence>
<protein>
    <submittedName>
        <fullName evidence="3">Uncharacterized protein</fullName>
    </submittedName>
</protein>
<feature type="coiled-coil region" evidence="1">
    <location>
        <begin position="3"/>
        <end position="30"/>
    </location>
</feature>
<evidence type="ECO:0000256" key="1">
    <source>
        <dbReference type="SAM" id="Coils"/>
    </source>
</evidence>
<organism evidence="3 4">
    <name type="scientific">Sphingobium fuliginis ATCC 27551</name>
    <dbReference type="NCBI Taxonomy" id="1208342"/>
    <lineage>
        <taxon>Bacteria</taxon>
        <taxon>Pseudomonadati</taxon>
        <taxon>Pseudomonadota</taxon>
        <taxon>Alphaproteobacteria</taxon>
        <taxon>Sphingomonadales</taxon>
        <taxon>Sphingomonadaceae</taxon>
        <taxon>Sphingobium</taxon>
    </lineage>
</organism>
<dbReference type="EMBL" id="CP041016">
    <property type="protein sequence ID" value="QDC36896.1"/>
    <property type="molecule type" value="Genomic_DNA"/>
</dbReference>
<dbReference type="Proteomes" id="UP000311469">
    <property type="component" value="Chromosome cSF1"/>
</dbReference>